<dbReference type="InterPro" id="IPR000477">
    <property type="entry name" value="RT_dom"/>
</dbReference>
<feature type="compositionally biased region" description="Low complexity" evidence="3">
    <location>
        <begin position="268"/>
        <end position="299"/>
    </location>
</feature>
<feature type="domain" description="Integrase catalytic" evidence="6">
    <location>
        <begin position="1550"/>
        <end position="1729"/>
    </location>
</feature>
<dbReference type="GO" id="GO:0003676">
    <property type="term" value="F:nucleic acid binding"/>
    <property type="evidence" value="ECO:0007669"/>
    <property type="project" value="InterPro"/>
</dbReference>
<dbReference type="Pfam" id="PF00078">
    <property type="entry name" value="RVT_1"/>
    <property type="match status" value="1"/>
</dbReference>
<dbReference type="SUPFAM" id="SSF57756">
    <property type="entry name" value="Retrovirus zinc finger-like domains"/>
    <property type="match status" value="1"/>
</dbReference>
<evidence type="ECO:0000259" key="5">
    <source>
        <dbReference type="PROSITE" id="PS50878"/>
    </source>
</evidence>
<protein>
    <recommendedName>
        <fullName evidence="9">Reverse transcriptase</fullName>
    </recommendedName>
</protein>
<dbReference type="SMART" id="SM00343">
    <property type="entry name" value="ZnF_C2HC"/>
    <property type="match status" value="2"/>
</dbReference>
<feature type="compositionally biased region" description="Acidic residues" evidence="3">
    <location>
        <begin position="119"/>
        <end position="148"/>
    </location>
</feature>
<dbReference type="InterPro" id="IPR012337">
    <property type="entry name" value="RNaseH-like_sf"/>
</dbReference>
<gene>
    <name evidence="7" type="ORF">CBR_g31366</name>
</gene>
<feature type="region of interest" description="Disordered" evidence="3">
    <location>
        <begin position="1727"/>
        <end position="1772"/>
    </location>
</feature>
<dbReference type="InterPro" id="IPR021109">
    <property type="entry name" value="Peptidase_aspartic_dom_sf"/>
</dbReference>
<dbReference type="Gene3D" id="3.30.420.10">
    <property type="entry name" value="Ribonuclease H-like superfamily/Ribonuclease H"/>
    <property type="match status" value="1"/>
</dbReference>
<dbReference type="Proteomes" id="UP000265515">
    <property type="component" value="Unassembled WGS sequence"/>
</dbReference>
<evidence type="ECO:0000259" key="6">
    <source>
        <dbReference type="PROSITE" id="PS50994"/>
    </source>
</evidence>
<dbReference type="PANTHER" id="PTHR24559:SF444">
    <property type="entry name" value="REVERSE TRANSCRIPTASE DOMAIN-CONTAINING PROTEIN"/>
    <property type="match status" value="1"/>
</dbReference>
<evidence type="ECO:0000259" key="4">
    <source>
        <dbReference type="PROSITE" id="PS50158"/>
    </source>
</evidence>
<evidence type="ECO:0000256" key="3">
    <source>
        <dbReference type="SAM" id="MobiDB-lite"/>
    </source>
</evidence>
<dbReference type="PROSITE" id="PS50158">
    <property type="entry name" value="ZF_CCHC"/>
    <property type="match status" value="2"/>
</dbReference>
<keyword evidence="8" id="KW-1185">Reference proteome</keyword>
<dbReference type="InterPro" id="IPR036875">
    <property type="entry name" value="Znf_CCHC_sf"/>
</dbReference>
<organism evidence="7 8">
    <name type="scientific">Chara braunii</name>
    <name type="common">Braun's stonewort</name>
    <dbReference type="NCBI Taxonomy" id="69332"/>
    <lineage>
        <taxon>Eukaryota</taxon>
        <taxon>Viridiplantae</taxon>
        <taxon>Streptophyta</taxon>
        <taxon>Charophyceae</taxon>
        <taxon>Charales</taxon>
        <taxon>Characeae</taxon>
        <taxon>Chara</taxon>
    </lineage>
</organism>
<dbReference type="Gene3D" id="3.30.70.270">
    <property type="match status" value="1"/>
</dbReference>
<evidence type="ECO:0000313" key="7">
    <source>
        <dbReference type="EMBL" id="GBG80810.1"/>
    </source>
</evidence>
<dbReference type="SUPFAM" id="SSF53098">
    <property type="entry name" value="Ribonuclease H-like"/>
    <property type="match status" value="1"/>
</dbReference>
<name>A0A388LER9_CHABU</name>
<accession>A0A388LER9</accession>
<feature type="domain" description="Reverse transcriptase" evidence="5">
    <location>
        <begin position="925"/>
        <end position="1117"/>
    </location>
</feature>
<dbReference type="PROSITE" id="PS50994">
    <property type="entry name" value="INTEGRASE"/>
    <property type="match status" value="1"/>
</dbReference>
<keyword evidence="1" id="KW-0863">Zinc-finger</keyword>
<dbReference type="Gene3D" id="2.40.70.10">
    <property type="entry name" value="Acid Proteases"/>
    <property type="match status" value="1"/>
</dbReference>
<dbReference type="InterPro" id="IPR036397">
    <property type="entry name" value="RNaseH_sf"/>
</dbReference>
<dbReference type="InterPro" id="IPR001584">
    <property type="entry name" value="Integrase_cat-core"/>
</dbReference>
<dbReference type="EMBL" id="BFEA01000357">
    <property type="protein sequence ID" value="GBG80810.1"/>
    <property type="molecule type" value="Genomic_DNA"/>
</dbReference>
<dbReference type="PROSITE" id="PS50878">
    <property type="entry name" value="RT_POL"/>
    <property type="match status" value="1"/>
</dbReference>
<dbReference type="InterPro" id="IPR001878">
    <property type="entry name" value="Znf_CCHC"/>
</dbReference>
<feature type="region of interest" description="Disordered" evidence="3">
    <location>
        <begin position="546"/>
        <end position="573"/>
    </location>
</feature>
<keyword evidence="1" id="KW-0479">Metal-binding</keyword>
<dbReference type="SUPFAM" id="SSF56672">
    <property type="entry name" value="DNA/RNA polymerases"/>
    <property type="match status" value="1"/>
</dbReference>
<feature type="domain" description="CCHC-type" evidence="4">
    <location>
        <begin position="590"/>
        <end position="605"/>
    </location>
</feature>
<evidence type="ECO:0000256" key="2">
    <source>
        <dbReference type="SAM" id="Coils"/>
    </source>
</evidence>
<evidence type="ECO:0008006" key="9">
    <source>
        <dbReference type="Google" id="ProtNLM"/>
    </source>
</evidence>
<sequence length="2051" mass="232607">MEEEGDNLEEEEEEEEEEVLEEEEDDDEEEDDEEEEEDDDNDWEGDEEETEEEEEEDDPTMEEEEENVEEEEAEEEEEEEDEEEEGEEEEEEDDEEEEGEEEEEEEEEEALTMEKEESPTMEEEGPTMEKDEEVEDGEEGVEEKDEVEQAAVQEAQLRRALGEIKAEKEKMIRRRARMQRRGAGIEELETMDLTNMDDDVRIVRRALLGVIEMQEHQTTILQDIQQSLAVLAGRAPVQTGTSLQVHVQTVFTQTPSQVAVTTQPAVSQPVQPQGTQPQQLAQQPVSPGPQPGVVQGPRQPQWVPKTAIAAPKPFTGDKRGEDLDTWLRSVPVYVRCKLTLPHEEVFVAASYLEGSAARGLSGFVHLQGYGHEFRTWAASQKLEDFLKMVEERWHDPQEAQRATDVILTLHTRQFKLVREATDAVERLICVPGVRYDPQVLLTSYLRCFSQPLRNQLAREANINMHNFPSFSKMALDLEAKIGHGQAPTTDGRKKTLPPNWKANGRLMFVDNDGSTIEVDEHFQEGVGSEAGSVETSEGGVVAAVAQKGKATGKRRGGSPSRSQVDPNAPPWEKAGLTEDVWRDRYSRQACIRCGQYGHSQYKCRNKKCSGKHVGPVGIVVVPTRVEVVETPSPSREMAQATDSSVVPQTLSDPSSLCSMNVFESLEELEVEWSRSYQLASWTALVKAPKGEMFVGKVVIGGRNAGAYYDTCSTRNFINRACVERLHLQGRVQRLSRRVESTCANKQRMVVNDYLQDVECCFPYAGGDLRHRVSFLVSGELPMDMLLGMYYLSVAQPQFDWDRKVVKHNLSGGGTARLHKFKASSLIESYGCMCTTAFYNYYKQNQEEGMYLVYVSAAGEPVKMRPEIEGVVAKYPDLFEEPTRVVEREVVHAMEIIPGSSIPKGRIYRMSPGELDKLRRQLKELVEKGWIRPSVSPYGSPVLFVPKKKEGTLRMCIVYRGLNAITVRNREPLPRIDDLLDRVQGCRYFSKIDLKSGYNQIAIQPEDQHNNAFQTRYGLYEFVVIPFGLCNAPGTFQHTMNRIFHDYLDKFVIVYLDDILIFSKTVEEHVAHLDKVLSLLRQHKFKINVDAAMVWSNGLYDYRPRCIQSLCRWERMLGDGPTVTAILDYSYSRREAKLKINVEGGREEEMRADPGLQMAITEARDRAERRCLRDGVTYEIKVIVTYLDEGTSTDMVEWEQRHLDRDNEAETDWKLQIDAAPEAEKAQYRFFYEKALKREEEEKEKEREEKVKAHEALLCPDPAAAATAAAAASGSAGNSEIVAVPSSDQTMAGLSGSFAYIDRKAAQIPSKYDEKDDIESWISSMRSYFDVLGTPPSTQSSILGTNVEPIVRGFLETQAAQSGYKRIDLNKWLKATPTATLEELLIKQYVDPHAAAKARLKLDKLKHSKWTGTMHSLQQYVSKLFATVDLEMTAQSCLDVIKGTVPSTLKDRLGLRLSAYTDWLTLMRDLVKLEAQNLPGGSSGKKTTSRKRFPGSNRLAAHDLLEADEKTLVDESSFDDDQEQDCGASCSLSAHESEYVNDDESMNAFKKTAFKSESVSIDLTDMGKKSRNDYSQVMVIVDRFSKFLNLIPLPPHAPTDLVIEEFNKRYILQCSPPKTLVSDRDTRFMSADWKDFTSQTYDMKLKLMSGRHPEANGLAEEINQTVIQLLRTLIVPDQNSWDEELSIINTLAKDWETKNGMNRGNNLSAENIIQGVMANYMPANHVVDERGKKKAESEEEEDDDDEDYDKKGDLSRSRKNGGNGDRGTRERRKYDDHPKKSFVCYYCGEIGHTTTYCRPLEEDVKSGVAKKDVMGHVCDNSWNKLDPRHPGGMILLALKHDEKMKKKKNKRKVNVNIHFLIDELPNELVQETSDPHTTIELSLQSLTLTEDASDEAFASASSLEGNFTSQNPSESVEFSSNETTRFLVNMMSFDGDLPPELLMEPSVVLGEVRNLQARLTPQMIEEKKIRKVEESLINILDDLEPELPHRKNEQGRKRKFIIKNDLEDETVITDMITKMLEETEVTLSFKEPMTLAPKQREELKKLIEKKKL</sequence>
<dbReference type="PANTHER" id="PTHR24559">
    <property type="entry name" value="TRANSPOSON TY3-I GAG-POL POLYPROTEIN"/>
    <property type="match status" value="1"/>
</dbReference>
<comment type="caution">
    <text evidence="7">The sequence shown here is derived from an EMBL/GenBank/DDBJ whole genome shotgun (WGS) entry which is preliminary data.</text>
</comment>
<dbReference type="InterPro" id="IPR053134">
    <property type="entry name" value="RNA-dir_DNA_polymerase"/>
</dbReference>
<dbReference type="Gramene" id="GBG80810">
    <property type="protein sequence ID" value="GBG80810"/>
    <property type="gene ID" value="CBR_g31366"/>
</dbReference>
<keyword evidence="1" id="KW-0862">Zinc</keyword>
<dbReference type="GO" id="GO:0015074">
    <property type="term" value="P:DNA integration"/>
    <property type="evidence" value="ECO:0007669"/>
    <property type="project" value="InterPro"/>
</dbReference>
<dbReference type="CDD" id="cd00303">
    <property type="entry name" value="retropepsin_like"/>
    <property type="match status" value="1"/>
</dbReference>
<dbReference type="CDD" id="cd01647">
    <property type="entry name" value="RT_LTR"/>
    <property type="match status" value="1"/>
</dbReference>
<feature type="coiled-coil region" evidence="2">
    <location>
        <begin position="150"/>
        <end position="181"/>
    </location>
</feature>
<feature type="domain" description="CCHC-type" evidence="4">
    <location>
        <begin position="1783"/>
        <end position="1797"/>
    </location>
</feature>
<proteinExistence type="predicted"/>
<keyword evidence="2" id="KW-0175">Coiled coil</keyword>
<dbReference type="GO" id="GO:0008270">
    <property type="term" value="F:zinc ion binding"/>
    <property type="evidence" value="ECO:0007669"/>
    <property type="project" value="UniProtKB-KW"/>
</dbReference>
<feature type="compositionally biased region" description="Acidic residues" evidence="3">
    <location>
        <begin position="1"/>
        <end position="111"/>
    </location>
</feature>
<dbReference type="InterPro" id="IPR043128">
    <property type="entry name" value="Rev_trsase/Diguanyl_cyclase"/>
</dbReference>
<feature type="compositionally biased region" description="Acidic residues" evidence="3">
    <location>
        <begin position="1736"/>
        <end position="1746"/>
    </location>
</feature>
<reference evidence="7 8" key="1">
    <citation type="journal article" date="2018" name="Cell">
        <title>The Chara Genome: Secondary Complexity and Implications for Plant Terrestrialization.</title>
        <authorList>
            <person name="Nishiyama T."/>
            <person name="Sakayama H."/>
            <person name="Vries J.D."/>
            <person name="Buschmann H."/>
            <person name="Saint-Marcoux D."/>
            <person name="Ullrich K.K."/>
            <person name="Haas F.B."/>
            <person name="Vanderstraeten L."/>
            <person name="Becker D."/>
            <person name="Lang D."/>
            <person name="Vosolsobe S."/>
            <person name="Rombauts S."/>
            <person name="Wilhelmsson P.K.I."/>
            <person name="Janitza P."/>
            <person name="Kern R."/>
            <person name="Heyl A."/>
            <person name="Rumpler F."/>
            <person name="Villalobos L.I.A.C."/>
            <person name="Clay J.M."/>
            <person name="Skokan R."/>
            <person name="Toyoda A."/>
            <person name="Suzuki Y."/>
            <person name="Kagoshima H."/>
            <person name="Schijlen E."/>
            <person name="Tajeshwar N."/>
            <person name="Catarino B."/>
            <person name="Hetherington A.J."/>
            <person name="Saltykova A."/>
            <person name="Bonnot C."/>
            <person name="Breuninger H."/>
            <person name="Symeonidi A."/>
            <person name="Radhakrishnan G.V."/>
            <person name="Van Nieuwerburgh F."/>
            <person name="Deforce D."/>
            <person name="Chang C."/>
            <person name="Karol K.G."/>
            <person name="Hedrich R."/>
            <person name="Ulvskov P."/>
            <person name="Glockner G."/>
            <person name="Delwiche C.F."/>
            <person name="Petrasek J."/>
            <person name="Van de Peer Y."/>
            <person name="Friml J."/>
            <person name="Beilby M."/>
            <person name="Dolan L."/>
            <person name="Kohara Y."/>
            <person name="Sugano S."/>
            <person name="Fujiyama A."/>
            <person name="Delaux P.-M."/>
            <person name="Quint M."/>
            <person name="TheiBen G."/>
            <person name="Hagemann M."/>
            <person name="Harholt J."/>
            <person name="Dunand C."/>
            <person name="Zachgo S."/>
            <person name="Langdale J."/>
            <person name="Maumus F."/>
            <person name="Straeten D.V.D."/>
            <person name="Gould S.B."/>
            <person name="Rensing S.A."/>
        </authorList>
    </citation>
    <scope>NUCLEOTIDE SEQUENCE [LARGE SCALE GENOMIC DNA]</scope>
    <source>
        <strain evidence="7 8">S276</strain>
    </source>
</reference>
<dbReference type="InterPro" id="IPR043502">
    <property type="entry name" value="DNA/RNA_pol_sf"/>
</dbReference>
<feature type="region of interest" description="Disordered" evidence="3">
    <location>
        <begin position="262"/>
        <end position="299"/>
    </location>
</feature>
<evidence type="ECO:0000256" key="1">
    <source>
        <dbReference type="PROSITE-ProRule" id="PRU00047"/>
    </source>
</evidence>
<feature type="region of interest" description="Disordered" evidence="3">
    <location>
        <begin position="1"/>
        <end position="148"/>
    </location>
</feature>
<dbReference type="Gene3D" id="3.10.10.10">
    <property type="entry name" value="HIV Type 1 Reverse Transcriptase, subunit A, domain 1"/>
    <property type="match status" value="1"/>
</dbReference>
<evidence type="ECO:0000313" key="8">
    <source>
        <dbReference type="Proteomes" id="UP000265515"/>
    </source>
</evidence>
<feature type="coiled-coil region" evidence="2">
    <location>
        <begin position="1228"/>
        <end position="1256"/>
    </location>
</feature>